<proteinExistence type="predicted"/>
<dbReference type="InterPro" id="IPR007050">
    <property type="entry name" value="HTH_bacterioopsin"/>
</dbReference>
<keyword evidence="1" id="KW-0805">Transcription regulation</keyword>
<name>A0ABY5REX3_HALLR</name>
<dbReference type="EMBL" id="CP078063">
    <property type="protein sequence ID" value="UVE50909.1"/>
    <property type="molecule type" value="Genomic_DNA"/>
</dbReference>
<dbReference type="RefSeq" id="WP_258302857.1">
    <property type="nucleotide sequence ID" value="NZ_CP078063.1"/>
</dbReference>
<organism evidence="5 6">
    <name type="scientific">Haloferax larsenii</name>
    <dbReference type="NCBI Taxonomy" id="302484"/>
    <lineage>
        <taxon>Archaea</taxon>
        <taxon>Methanobacteriati</taxon>
        <taxon>Methanobacteriota</taxon>
        <taxon>Stenosarchaea group</taxon>
        <taxon>Halobacteria</taxon>
        <taxon>Halobacteriales</taxon>
        <taxon>Haloferacaceae</taxon>
        <taxon>Haloferax</taxon>
    </lineage>
</organism>
<evidence type="ECO:0000259" key="4">
    <source>
        <dbReference type="Pfam" id="PF24278"/>
    </source>
</evidence>
<evidence type="ECO:0000259" key="3">
    <source>
        <dbReference type="Pfam" id="PF04967"/>
    </source>
</evidence>
<dbReference type="InterPro" id="IPR056493">
    <property type="entry name" value="HVO_0513_N"/>
</dbReference>
<dbReference type="Pfam" id="PF04967">
    <property type="entry name" value="HTH_10"/>
    <property type="match status" value="1"/>
</dbReference>
<protein>
    <submittedName>
        <fullName evidence="5">Helix-turn-helix domain-containing protein</fullName>
    </submittedName>
</protein>
<evidence type="ECO:0000313" key="6">
    <source>
        <dbReference type="Proteomes" id="UP001058330"/>
    </source>
</evidence>
<sequence>MRYIDLRLSLPDWMLHPIQEFIRTEDVVQYEEMLTWRVRPDEGIEYALYYIEAELAPYRRAVREIETVIDCRITPIDDDSAYVWACEETRPETRAWREAFADRQLIVVPPVRFDDTAAMEMTIVGDGSDIRDLLETMPSDVDVTVNEIGTYDRRGGTLAGTLTDRQLAAVSTALELGYYEVPREATLADVAAELECAESTASVLLRRAERDVLSRVLRRYGGGVGG</sequence>
<feature type="domain" description="HVO-0513-like N-terminal" evidence="4">
    <location>
        <begin position="16"/>
        <end position="151"/>
    </location>
</feature>
<evidence type="ECO:0000256" key="1">
    <source>
        <dbReference type="ARBA" id="ARBA00023015"/>
    </source>
</evidence>
<keyword evidence="6" id="KW-1185">Reference proteome</keyword>
<dbReference type="GeneID" id="74527868"/>
<gene>
    <name evidence="5" type="ORF">KU306_03190</name>
</gene>
<dbReference type="Pfam" id="PF24278">
    <property type="entry name" value="HVO_0513_N"/>
    <property type="match status" value="1"/>
</dbReference>
<keyword evidence="2" id="KW-0804">Transcription</keyword>
<dbReference type="PANTHER" id="PTHR34236">
    <property type="entry name" value="DIMETHYL SULFOXIDE REDUCTASE TRANSCRIPTIONAL ACTIVATOR"/>
    <property type="match status" value="1"/>
</dbReference>
<dbReference type="PANTHER" id="PTHR34236:SF1">
    <property type="entry name" value="DIMETHYL SULFOXIDE REDUCTASE TRANSCRIPTIONAL ACTIVATOR"/>
    <property type="match status" value="1"/>
</dbReference>
<accession>A0ABY5REX3</accession>
<feature type="domain" description="HTH bat-type" evidence="3">
    <location>
        <begin position="162"/>
        <end position="213"/>
    </location>
</feature>
<reference evidence="5" key="1">
    <citation type="submission" date="2021-07" db="EMBL/GenBank/DDBJ databases">
        <title>Studies on halocins as antimicrobial molecules from haloarchaea.</title>
        <authorList>
            <person name="Kumar S."/>
            <person name="Khare S.K."/>
        </authorList>
    </citation>
    <scope>NUCLEOTIDE SEQUENCE</scope>
    <source>
        <strain evidence="5">NCIM 5678</strain>
    </source>
</reference>
<evidence type="ECO:0000313" key="5">
    <source>
        <dbReference type="EMBL" id="UVE50909.1"/>
    </source>
</evidence>
<dbReference type="Proteomes" id="UP001058330">
    <property type="component" value="Chromosome"/>
</dbReference>
<evidence type="ECO:0000256" key="2">
    <source>
        <dbReference type="ARBA" id="ARBA00023163"/>
    </source>
</evidence>